<dbReference type="EMBL" id="RSEB01000003">
    <property type="protein sequence ID" value="RRR99610.1"/>
    <property type="molecule type" value="Genomic_DNA"/>
</dbReference>
<dbReference type="RefSeq" id="WP_125248120.1">
    <property type="nucleotide sequence ID" value="NZ_RSEB01000003.1"/>
</dbReference>
<reference evidence="3 4" key="1">
    <citation type="submission" date="2018-12" db="EMBL/GenBank/DDBJ databases">
        <title>Glycomyces sp. YIM 121974 draft genome.</title>
        <authorList>
            <person name="Li Q."/>
        </authorList>
    </citation>
    <scope>NUCLEOTIDE SEQUENCE [LARGE SCALE GENOMIC DNA]</scope>
    <source>
        <strain evidence="3 4">YIM 121974</strain>
    </source>
</reference>
<name>A0A426UYG8_9ACTN</name>
<protein>
    <submittedName>
        <fullName evidence="3">DUF397 domain-containing protein</fullName>
    </submittedName>
</protein>
<sequence length="117" mass="12861">MNTAVTSWRKSTRSGGTNQSNCVELRRAWRKSSRSGSTNTSSCVEVAHCSEDGFHLRDSKLGEDSPVFDLALKDFRALLGAAGLDTQKSRKGRANSLGPWCSWVGAKVPHKTWHRQG</sequence>
<dbReference type="AlphaFoldDB" id="A0A426UYG8"/>
<feature type="domain" description="DUF397" evidence="2">
    <location>
        <begin position="28"/>
        <end position="82"/>
    </location>
</feature>
<evidence type="ECO:0000256" key="1">
    <source>
        <dbReference type="SAM" id="MobiDB-lite"/>
    </source>
</evidence>
<dbReference type="Pfam" id="PF04149">
    <property type="entry name" value="DUF397"/>
    <property type="match status" value="2"/>
</dbReference>
<evidence type="ECO:0000313" key="4">
    <source>
        <dbReference type="Proteomes" id="UP000277256"/>
    </source>
</evidence>
<comment type="caution">
    <text evidence="3">The sequence shown here is derived from an EMBL/GenBank/DDBJ whole genome shotgun (WGS) entry which is preliminary data.</text>
</comment>
<dbReference type="Proteomes" id="UP000277256">
    <property type="component" value="Unassembled WGS sequence"/>
</dbReference>
<evidence type="ECO:0000259" key="2">
    <source>
        <dbReference type="Pfam" id="PF04149"/>
    </source>
</evidence>
<feature type="region of interest" description="Disordered" evidence="1">
    <location>
        <begin position="1"/>
        <end position="20"/>
    </location>
</feature>
<keyword evidence="4" id="KW-1185">Reference proteome</keyword>
<organism evidence="3 4">
    <name type="scientific">Glycomyces terrestris</name>
    <dbReference type="NCBI Taxonomy" id="2493553"/>
    <lineage>
        <taxon>Bacteria</taxon>
        <taxon>Bacillati</taxon>
        <taxon>Actinomycetota</taxon>
        <taxon>Actinomycetes</taxon>
        <taxon>Glycomycetales</taxon>
        <taxon>Glycomycetaceae</taxon>
        <taxon>Glycomyces</taxon>
    </lineage>
</organism>
<proteinExistence type="predicted"/>
<evidence type="ECO:0000313" key="3">
    <source>
        <dbReference type="EMBL" id="RRR99610.1"/>
    </source>
</evidence>
<feature type="domain" description="DUF397" evidence="2">
    <location>
        <begin position="7"/>
        <end position="26"/>
    </location>
</feature>
<gene>
    <name evidence="3" type="ORF">EIW28_13020</name>
</gene>
<dbReference type="OrthoDB" id="4562195at2"/>
<dbReference type="InterPro" id="IPR007278">
    <property type="entry name" value="DUF397"/>
</dbReference>
<accession>A0A426UYG8</accession>